<dbReference type="SUPFAM" id="SSF47413">
    <property type="entry name" value="lambda repressor-like DNA-binding domains"/>
    <property type="match status" value="1"/>
</dbReference>
<evidence type="ECO:0000259" key="5">
    <source>
        <dbReference type="PROSITE" id="PS50932"/>
    </source>
</evidence>
<reference evidence="6 7" key="1">
    <citation type="submission" date="2020-07" db="EMBL/GenBank/DDBJ databases">
        <authorList>
            <person name="Feng X."/>
        </authorList>
    </citation>
    <scope>NUCLEOTIDE SEQUENCE [LARGE SCALE GENOMIC DNA]</scope>
    <source>
        <strain evidence="6 7">JCM31066</strain>
    </source>
</reference>
<gene>
    <name evidence="6" type="ORF">H5P28_02005</name>
</gene>
<dbReference type="InterPro" id="IPR028082">
    <property type="entry name" value="Peripla_BP_I"/>
</dbReference>
<evidence type="ECO:0000256" key="3">
    <source>
        <dbReference type="ARBA" id="ARBA00023125"/>
    </source>
</evidence>
<dbReference type="SUPFAM" id="SSF53822">
    <property type="entry name" value="Periplasmic binding protein-like I"/>
    <property type="match status" value="1"/>
</dbReference>
<dbReference type="AlphaFoldDB" id="A0A842HBT1"/>
<dbReference type="RefSeq" id="WP_185674023.1">
    <property type="nucleotide sequence ID" value="NZ_JACHVB010000012.1"/>
</dbReference>
<evidence type="ECO:0000313" key="7">
    <source>
        <dbReference type="Proteomes" id="UP000546464"/>
    </source>
</evidence>
<dbReference type="PROSITE" id="PS50932">
    <property type="entry name" value="HTH_LACI_2"/>
    <property type="match status" value="1"/>
</dbReference>
<evidence type="ECO:0000256" key="2">
    <source>
        <dbReference type="ARBA" id="ARBA00023015"/>
    </source>
</evidence>
<dbReference type="Gene3D" id="3.40.50.2300">
    <property type="match status" value="2"/>
</dbReference>
<dbReference type="InterPro" id="IPR046335">
    <property type="entry name" value="LacI/GalR-like_sensor"/>
</dbReference>
<feature type="domain" description="HTH lacI-type" evidence="5">
    <location>
        <begin position="5"/>
        <end position="59"/>
    </location>
</feature>
<dbReference type="PANTHER" id="PTHR30146">
    <property type="entry name" value="LACI-RELATED TRANSCRIPTIONAL REPRESSOR"/>
    <property type="match status" value="1"/>
</dbReference>
<dbReference type="PANTHER" id="PTHR30146:SF148">
    <property type="entry name" value="HTH-TYPE TRANSCRIPTIONAL REPRESSOR PURR-RELATED"/>
    <property type="match status" value="1"/>
</dbReference>
<organism evidence="6 7">
    <name type="scientific">Ruficoccus amylovorans</name>
    <dbReference type="NCBI Taxonomy" id="1804625"/>
    <lineage>
        <taxon>Bacteria</taxon>
        <taxon>Pseudomonadati</taxon>
        <taxon>Verrucomicrobiota</taxon>
        <taxon>Opitutia</taxon>
        <taxon>Puniceicoccales</taxon>
        <taxon>Cerasicoccaceae</taxon>
        <taxon>Ruficoccus</taxon>
    </lineage>
</organism>
<sequence>MKKVITQKDLAEATGLNQSTVSLALRNDPRVKEATRRHVLETARRLGYRKDPMLSALASYRSRQRDSVFHGTLVWLWRPELLQYRQDQDSAWNRYLEGARRRCAALGYALETLEVPASPQEQRRLSDILYHRGIEGILVPPQQVSSEAPHFQWEQFAAVTFGWSVREPNFHAVSPNHYQNAITLVKNLHRLGYERVSGVVLTGGNYDRAHFHLWTHGLQDASRQYASSGPGIPPLLLKKTGGSIREVLLRWLDKYRPDAIGVSAEHTDLLVEELSALGLKVPNDIAVATLFRPASESRYAGIYENSTHIGEAAVDMLAGALRRREHGMPPVRRMMQIEGTWVDGPTAPGA</sequence>
<dbReference type="GO" id="GO:0000976">
    <property type="term" value="F:transcription cis-regulatory region binding"/>
    <property type="evidence" value="ECO:0007669"/>
    <property type="project" value="TreeGrafter"/>
</dbReference>
<dbReference type="GO" id="GO:0003700">
    <property type="term" value="F:DNA-binding transcription factor activity"/>
    <property type="evidence" value="ECO:0007669"/>
    <property type="project" value="TreeGrafter"/>
</dbReference>
<dbReference type="Gene3D" id="1.10.260.40">
    <property type="entry name" value="lambda repressor-like DNA-binding domains"/>
    <property type="match status" value="1"/>
</dbReference>
<name>A0A842HBT1_9BACT</name>
<dbReference type="EMBL" id="JACHVB010000012">
    <property type="protein sequence ID" value="MBC2593024.1"/>
    <property type="molecule type" value="Genomic_DNA"/>
</dbReference>
<protein>
    <submittedName>
        <fullName evidence="6">LacI family DNA-binding transcriptional regulator</fullName>
    </submittedName>
</protein>
<evidence type="ECO:0000256" key="1">
    <source>
        <dbReference type="ARBA" id="ARBA00022491"/>
    </source>
</evidence>
<keyword evidence="4" id="KW-0804">Transcription</keyword>
<dbReference type="Pfam" id="PF00356">
    <property type="entry name" value="LacI"/>
    <property type="match status" value="1"/>
</dbReference>
<keyword evidence="3 6" id="KW-0238">DNA-binding</keyword>
<keyword evidence="1" id="KW-0678">Repressor</keyword>
<evidence type="ECO:0000256" key="4">
    <source>
        <dbReference type="ARBA" id="ARBA00023163"/>
    </source>
</evidence>
<keyword evidence="7" id="KW-1185">Reference proteome</keyword>
<dbReference type="CDD" id="cd01392">
    <property type="entry name" value="HTH_LacI"/>
    <property type="match status" value="1"/>
</dbReference>
<dbReference type="Proteomes" id="UP000546464">
    <property type="component" value="Unassembled WGS sequence"/>
</dbReference>
<dbReference type="InterPro" id="IPR010982">
    <property type="entry name" value="Lambda_DNA-bd_dom_sf"/>
</dbReference>
<accession>A0A842HBT1</accession>
<comment type="caution">
    <text evidence="6">The sequence shown here is derived from an EMBL/GenBank/DDBJ whole genome shotgun (WGS) entry which is preliminary data.</text>
</comment>
<dbReference type="InterPro" id="IPR000843">
    <property type="entry name" value="HTH_LacI"/>
</dbReference>
<dbReference type="SMART" id="SM00354">
    <property type="entry name" value="HTH_LACI"/>
    <property type="match status" value="1"/>
</dbReference>
<keyword evidence="2" id="KW-0805">Transcription regulation</keyword>
<proteinExistence type="predicted"/>
<dbReference type="Pfam" id="PF13377">
    <property type="entry name" value="Peripla_BP_3"/>
    <property type="match status" value="1"/>
</dbReference>
<evidence type="ECO:0000313" key="6">
    <source>
        <dbReference type="EMBL" id="MBC2593024.1"/>
    </source>
</evidence>